<dbReference type="AlphaFoldDB" id="A0A8J2IP03"/>
<gene>
    <name evidence="1" type="ORF">FEQUK3_LOCUS6944</name>
</gene>
<protein>
    <recommendedName>
        <fullName evidence="3">BTB domain-containing protein</fullName>
    </recommendedName>
</protein>
<proteinExistence type="predicted"/>
<comment type="caution">
    <text evidence="1">The sequence shown here is derived from an EMBL/GenBank/DDBJ whole genome shotgun (WGS) entry which is preliminary data.</text>
</comment>
<name>A0A8J2IP03_FUSEQ</name>
<dbReference type="EMBL" id="CAJSTJ010000140">
    <property type="protein sequence ID" value="CAG7561255.1"/>
    <property type="molecule type" value="Genomic_DNA"/>
</dbReference>
<evidence type="ECO:0000313" key="1">
    <source>
        <dbReference type="EMBL" id="CAG7561255.1"/>
    </source>
</evidence>
<evidence type="ECO:0008006" key="3">
    <source>
        <dbReference type="Google" id="ProtNLM"/>
    </source>
</evidence>
<evidence type="ECO:0000313" key="2">
    <source>
        <dbReference type="Proteomes" id="UP000693738"/>
    </source>
</evidence>
<organism evidence="1 2">
    <name type="scientific">Fusarium equiseti</name>
    <name type="common">Fusarium scirpi</name>
    <dbReference type="NCBI Taxonomy" id="61235"/>
    <lineage>
        <taxon>Eukaryota</taxon>
        <taxon>Fungi</taxon>
        <taxon>Dikarya</taxon>
        <taxon>Ascomycota</taxon>
        <taxon>Pezizomycotina</taxon>
        <taxon>Sordariomycetes</taxon>
        <taxon>Hypocreomycetidae</taxon>
        <taxon>Hypocreales</taxon>
        <taxon>Nectriaceae</taxon>
        <taxon>Fusarium</taxon>
        <taxon>Fusarium incarnatum-equiseti species complex</taxon>
    </lineage>
</organism>
<accession>A0A8J2IP03</accession>
<reference evidence="1" key="1">
    <citation type="submission" date="2021-05" db="EMBL/GenBank/DDBJ databases">
        <authorList>
            <person name="Khan N."/>
        </authorList>
    </citation>
    <scope>NUCLEOTIDE SEQUENCE</scope>
</reference>
<sequence>MASITYEIDRGGDLDLVLKDPNTLRIVPTLCKEAEDDSDDPFDNPPLVGRYEIFNEADDDGRDPEEAGVSDLGTTAVPAISEVRMRVSSRHLILASRTFRKMLEGDWSESSSAAIESGRRQIQTTGWDAAALAIVLDAIHGRYHDIPRATNLGLLTRIAIIVDYYQCHESLKLIGEVWVANLAPAWTVPTNYCQSTLLWLYISWVFAENNITSDLTKMLLEQSEGLSEIDLHDVPLGGIIDIIETKRQELMSKLMNGFEDLRETLTKEDGCLRKANPTCSATMLGILIREQNKLNLSVPPLISPYRGYSISSLKKRIANFPAPKQDHDDGNSYGAGWYNHEISPCTIEARLGGLFKEIDDDMKEFRFDYSGGKSKERG</sequence>
<dbReference type="Proteomes" id="UP000693738">
    <property type="component" value="Unassembled WGS sequence"/>
</dbReference>